<dbReference type="SMART" id="SM00028">
    <property type="entry name" value="TPR"/>
    <property type="match status" value="7"/>
</dbReference>
<keyword evidence="3" id="KW-0812">Transmembrane</keyword>
<dbReference type="Gene3D" id="1.10.10.10">
    <property type="entry name" value="Winged helix-like DNA-binding domain superfamily/Winged helix DNA-binding domain"/>
    <property type="match status" value="1"/>
</dbReference>
<dbReference type="RefSeq" id="WP_377765275.1">
    <property type="nucleotide sequence ID" value="NZ_JBHULB010000006.1"/>
</dbReference>
<evidence type="ECO:0000313" key="5">
    <source>
        <dbReference type="Proteomes" id="UP001597526"/>
    </source>
</evidence>
<dbReference type="InterPro" id="IPR016032">
    <property type="entry name" value="Sig_transdc_resp-reg_C-effctor"/>
</dbReference>
<comment type="caution">
    <text evidence="4">The sequence shown here is derived from an EMBL/GenBank/DDBJ whole genome shotgun (WGS) entry which is preliminary data.</text>
</comment>
<evidence type="ECO:0000256" key="1">
    <source>
        <dbReference type="PROSITE-ProRule" id="PRU00339"/>
    </source>
</evidence>
<dbReference type="PANTHER" id="PTHR10098">
    <property type="entry name" value="RAPSYN-RELATED"/>
    <property type="match status" value="1"/>
</dbReference>
<accession>A0ABW5MQW6</accession>
<feature type="transmembrane region" description="Helical" evidence="3">
    <location>
        <begin position="446"/>
        <end position="466"/>
    </location>
</feature>
<evidence type="ECO:0000256" key="3">
    <source>
        <dbReference type="SAM" id="Phobius"/>
    </source>
</evidence>
<protein>
    <submittedName>
        <fullName evidence="4">Tetratricopeptide repeat protein</fullName>
    </submittedName>
</protein>
<name>A0ABW5MQW6_9FLAO</name>
<dbReference type="SUPFAM" id="SSF48452">
    <property type="entry name" value="TPR-like"/>
    <property type="match status" value="2"/>
</dbReference>
<dbReference type="Pfam" id="PF13181">
    <property type="entry name" value="TPR_8"/>
    <property type="match status" value="1"/>
</dbReference>
<evidence type="ECO:0000313" key="4">
    <source>
        <dbReference type="EMBL" id="MFD2585785.1"/>
    </source>
</evidence>
<organism evidence="4 5">
    <name type="scientific">Croceitalea marina</name>
    <dbReference type="NCBI Taxonomy" id="1775166"/>
    <lineage>
        <taxon>Bacteria</taxon>
        <taxon>Pseudomonadati</taxon>
        <taxon>Bacteroidota</taxon>
        <taxon>Flavobacteriia</taxon>
        <taxon>Flavobacteriales</taxon>
        <taxon>Flavobacteriaceae</taxon>
        <taxon>Croceitalea</taxon>
    </lineage>
</organism>
<gene>
    <name evidence="4" type="ORF">ACFSQJ_02515</name>
</gene>
<keyword evidence="3" id="KW-0472">Membrane</keyword>
<dbReference type="Proteomes" id="UP001597526">
    <property type="component" value="Unassembled WGS sequence"/>
</dbReference>
<keyword evidence="1" id="KW-0802">TPR repeat</keyword>
<dbReference type="PROSITE" id="PS50005">
    <property type="entry name" value="TPR"/>
    <property type="match status" value="1"/>
</dbReference>
<dbReference type="PANTHER" id="PTHR10098:SF108">
    <property type="entry name" value="TETRATRICOPEPTIDE REPEAT PROTEIN 28"/>
    <property type="match status" value="1"/>
</dbReference>
<dbReference type="SUPFAM" id="SSF46894">
    <property type="entry name" value="C-terminal effector domain of the bipartite response regulators"/>
    <property type="match status" value="1"/>
</dbReference>
<dbReference type="InterPro" id="IPR011990">
    <property type="entry name" value="TPR-like_helical_dom_sf"/>
</dbReference>
<dbReference type="Gene3D" id="1.25.40.10">
    <property type="entry name" value="Tetratricopeptide repeat domain"/>
    <property type="match status" value="2"/>
</dbReference>
<keyword evidence="2" id="KW-0175">Coiled coil</keyword>
<feature type="coiled-coil region" evidence="2">
    <location>
        <begin position="470"/>
        <end position="518"/>
    </location>
</feature>
<evidence type="ECO:0000256" key="2">
    <source>
        <dbReference type="SAM" id="Coils"/>
    </source>
</evidence>
<feature type="repeat" description="TPR" evidence="1">
    <location>
        <begin position="326"/>
        <end position="359"/>
    </location>
</feature>
<keyword evidence="3" id="KW-1133">Transmembrane helix</keyword>
<reference evidence="5" key="1">
    <citation type="journal article" date="2019" name="Int. J. Syst. Evol. Microbiol.">
        <title>The Global Catalogue of Microorganisms (GCM) 10K type strain sequencing project: providing services to taxonomists for standard genome sequencing and annotation.</title>
        <authorList>
            <consortium name="The Broad Institute Genomics Platform"/>
            <consortium name="The Broad Institute Genome Sequencing Center for Infectious Disease"/>
            <person name="Wu L."/>
            <person name="Ma J."/>
        </authorList>
    </citation>
    <scope>NUCLEOTIDE SEQUENCE [LARGE SCALE GENOMIC DNA]</scope>
    <source>
        <strain evidence="5">KCTC 52368</strain>
    </source>
</reference>
<keyword evidence="5" id="KW-1185">Reference proteome</keyword>
<dbReference type="Pfam" id="PF13424">
    <property type="entry name" value="TPR_12"/>
    <property type="match status" value="1"/>
</dbReference>
<sequence>MKKSFHSHIVVICFIFCSQCIFGQDNTKLDSLLHVYKTQPNDTSKVKTLQSLFQSYLYNQPKQALKYAEKALHLAQELDYKKGIARSYYDIGVYHSNASQEDSTLAYYNKAEALYKTIPSLKGHILVKSGMAIFEFDRGDFDAALKINDTVITLLKTKLNDSVALARAYGINGSIQIQKGNYRIALKQILEQVKILENLDQRVMLADSYNNLAAIELTNENFEQSIAYNQKALGIYQEYNDTFYQAVANNDIGMAYYNTDDFESAENYLLKGLKLAQELGNVNLEATVLANLGITNTKMGRYSKALDFGKKSLRIVKEIGSKNKIVENLNGLGVTYSAMGDEKRAITYFDQVIPLADSIGNKAFKNLGYQERSTSYARLGNYKLAYEDLQQYLVLKDSIYNESKSQQIEEMRAIFDTEKKEQQIAQQNIEIALLQEKEKVSALQKWFLASGLVLSVLVFGSGFYGFRQRIKRNKLEREKVEVELDFKKKELTTHALHLAKKNELLEGLKQKASELKQTDDNGKSYQELIKTITFDQQDDKVWANFTRYFEAVHKDFEKEVVLKYPDITKNELRLMALIKMNLSSKEIANILNISAVGVKKARNRLRKKMQLAPEDSLETTIIAI</sequence>
<dbReference type="InterPro" id="IPR036388">
    <property type="entry name" value="WH-like_DNA-bd_sf"/>
</dbReference>
<dbReference type="InterPro" id="IPR019734">
    <property type="entry name" value="TPR_rpt"/>
</dbReference>
<proteinExistence type="predicted"/>
<dbReference type="EMBL" id="JBHULB010000006">
    <property type="protein sequence ID" value="MFD2585785.1"/>
    <property type="molecule type" value="Genomic_DNA"/>
</dbReference>
<dbReference type="Pfam" id="PF13374">
    <property type="entry name" value="TPR_10"/>
    <property type="match status" value="1"/>
</dbReference>